<dbReference type="InterPro" id="IPR003593">
    <property type="entry name" value="AAA+_ATPase"/>
</dbReference>
<dbReference type="SUPFAM" id="SSF52540">
    <property type="entry name" value="P-loop containing nucleoside triphosphate hydrolases"/>
    <property type="match status" value="1"/>
</dbReference>
<dbReference type="GO" id="GO:0005524">
    <property type="term" value="F:ATP binding"/>
    <property type="evidence" value="ECO:0007669"/>
    <property type="project" value="UniProtKB-KW"/>
</dbReference>
<evidence type="ECO:0000256" key="2">
    <source>
        <dbReference type="ARBA" id="ARBA00022741"/>
    </source>
</evidence>
<dbReference type="PANTHER" id="PTHR42781:SF4">
    <property type="entry name" value="SPERMIDINE_PUTRESCINE IMPORT ATP-BINDING PROTEIN POTA"/>
    <property type="match status" value="1"/>
</dbReference>
<dbReference type="SMART" id="SM00382">
    <property type="entry name" value="AAA"/>
    <property type="match status" value="1"/>
</dbReference>
<dbReference type="InterPro" id="IPR003439">
    <property type="entry name" value="ABC_transporter-like_ATP-bd"/>
</dbReference>
<proteinExistence type="predicted"/>
<feature type="domain" description="ABC transporter" evidence="4">
    <location>
        <begin position="9"/>
        <end position="239"/>
    </location>
</feature>
<dbReference type="AlphaFoldDB" id="A0A382HR04"/>
<sequence length="294" mass="31260">VPRATAEDLSVDSLSVAYDGPPVLHDVALDVGAGEMVALLGPSGCGKTTLLRTIAGLERQMSGTVRLGERVLGDGDFFVPPEKRRIGMVFQDGALFPHLDVGQNVAYGLPRADRRSTRVTETLKLVGLDGMEDRRPGSLSGGQQQRVALARALAPRPGVLLLDEPFSSLDTSLRVQVRAEIHHLLLELGVTTVFVTHDQEEAFVLGDRVAVLNEGRIAQVGSPNDLYRRPVDRWVAAFVGDANLLEVADATGTCYTAVGPVPVTAKADGSMGQVAAGPAELLVRPEDLRLTEGS</sequence>
<dbReference type="Pfam" id="PF00005">
    <property type="entry name" value="ABC_tran"/>
    <property type="match status" value="1"/>
</dbReference>
<accession>A0A382HR04</accession>
<keyword evidence="2" id="KW-0547">Nucleotide-binding</keyword>
<dbReference type="PROSITE" id="PS50893">
    <property type="entry name" value="ABC_TRANSPORTER_2"/>
    <property type="match status" value="1"/>
</dbReference>
<evidence type="ECO:0000256" key="1">
    <source>
        <dbReference type="ARBA" id="ARBA00022448"/>
    </source>
</evidence>
<feature type="non-terminal residue" evidence="5">
    <location>
        <position position="294"/>
    </location>
</feature>
<evidence type="ECO:0000256" key="3">
    <source>
        <dbReference type="ARBA" id="ARBA00022840"/>
    </source>
</evidence>
<feature type="non-terminal residue" evidence="5">
    <location>
        <position position="1"/>
    </location>
</feature>
<dbReference type="EMBL" id="UINC01062370">
    <property type="protein sequence ID" value="SVB88931.1"/>
    <property type="molecule type" value="Genomic_DNA"/>
</dbReference>
<reference evidence="5" key="1">
    <citation type="submission" date="2018-05" db="EMBL/GenBank/DDBJ databases">
        <authorList>
            <person name="Lanie J.A."/>
            <person name="Ng W.-L."/>
            <person name="Kazmierczak K.M."/>
            <person name="Andrzejewski T.M."/>
            <person name="Davidsen T.M."/>
            <person name="Wayne K.J."/>
            <person name="Tettelin H."/>
            <person name="Glass J.I."/>
            <person name="Rusch D."/>
            <person name="Podicherti R."/>
            <person name="Tsui H.-C.T."/>
            <person name="Winkler M.E."/>
        </authorList>
    </citation>
    <scope>NUCLEOTIDE SEQUENCE</scope>
</reference>
<evidence type="ECO:0000313" key="5">
    <source>
        <dbReference type="EMBL" id="SVB88931.1"/>
    </source>
</evidence>
<evidence type="ECO:0000259" key="4">
    <source>
        <dbReference type="PROSITE" id="PS50893"/>
    </source>
</evidence>
<protein>
    <recommendedName>
        <fullName evidence="4">ABC transporter domain-containing protein</fullName>
    </recommendedName>
</protein>
<keyword evidence="1" id="KW-0813">Transport</keyword>
<dbReference type="PROSITE" id="PS00211">
    <property type="entry name" value="ABC_TRANSPORTER_1"/>
    <property type="match status" value="1"/>
</dbReference>
<keyword evidence="3" id="KW-0067">ATP-binding</keyword>
<organism evidence="5">
    <name type="scientific">marine metagenome</name>
    <dbReference type="NCBI Taxonomy" id="408172"/>
    <lineage>
        <taxon>unclassified sequences</taxon>
        <taxon>metagenomes</taxon>
        <taxon>ecological metagenomes</taxon>
    </lineage>
</organism>
<name>A0A382HR04_9ZZZZ</name>
<dbReference type="Gene3D" id="3.40.50.300">
    <property type="entry name" value="P-loop containing nucleotide triphosphate hydrolases"/>
    <property type="match status" value="1"/>
</dbReference>
<gene>
    <name evidence="5" type="ORF">METZ01_LOCUS241785</name>
</gene>
<dbReference type="PANTHER" id="PTHR42781">
    <property type="entry name" value="SPERMIDINE/PUTRESCINE IMPORT ATP-BINDING PROTEIN POTA"/>
    <property type="match status" value="1"/>
</dbReference>
<dbReference type="GO" id="GO:0016887">
    <property type="term" value="F:ATP hydrolysis activity"/>
    <property type="evidence" value="ECO:0007669"/>
    <property type="project" value="InterPro"/>
</dbReference>
<dbReference type="FunFam" id="3.40.50.300:FF:000425">
    <property type="entry name" value="Probable ABC transporter, ATP-binding subunit"/>
    <property type="match status" value="1"/>
</dbReference>
<dbReference type="InterPro" id="IPR017871">
    <property type="entry name" value="ABC_transporter-like_CS"/>
</dbReference>
<dbReference type="InterPro" id="IPR027417">
    <property type="entry name" value="P-loop_NTPase"/>
</dbReference>
<dbReference type="Gene3D" id="2.40.50.100">
    <property type="match status" value="1"/>
</dbReference>
<dbReference type="InterPro" id="IPR050093">
    <property type="entry name" value="ABC_SmlMolc_Importer"/>
</dbReference>